<dbReference type="Pfam" id="PF02301">
    <property type="entry name" value="HORMA"/>
    <property type="match status" value="1"/>
</dbReference>
<feature type="compositionally biased region" description="Polar residues" evidence="6">
    <location>
        <begin position="601"/>
        <end position="614"/>
    </location>
</feature>
<dbReference type="STRING" id="1388766.A0A017S320"/>
<dbReference type="GO" id="GO:0005694">
    <property type="term" value="C:chromosome"/>
    <property type="evidence" value="ECO:0007669"/>
    <property type="project" value="UniProtKB-SubCell"/>
</dbReference>
<evidence type="ECO:0000256" key="5">
    <source>
        <dbReference type="ARBA" id="ARBA00023254"/>
    </source>
</evidence>
<feature type="domain" description="HORMA" evidence="7">
    <location>
        <begin position="45"/>
        <end position="292"/>
    </location>
</feature>
<dbReference type="InterPro" id="IPR003511">
    <property type="entry name" value="HORMA_dom"/>
</dbReference>
<dbReference type="SUPFAM" id="SSF57903">
    <property type="entry name" value="FYVE/PHD zinc finger"/>
    <property type="match status" value="1"/>
</dbReference>
<evidence type="ECO:0000256" key="2">
    <source>
        <dbReference type="ARBA" id="ARBA00004286"/>
    </source>
</evidence>
<dbReference type="PANTHER" id="PTHR48225:SF7">
    <property type="entry name" value="MEIOSIS-SPECIFIC PROTEIN HOP1"/>
    <property type="match status" value="1"/>
</dbReference>
<dbReference type="OrthoDB" id="1928087at2759"/>
<gene>
    <name evidence="8" type="ORF">EURHEDRAFT_416782</name>
</gene>
<dbReference type="InterPro" id="IPR013083">
    <property type="entry name" value="Znf_RING/FYVE/PHD"/>
</dbReference>
<dbReference type="SUPFAM" id="SSF56019">
    <property type="entry name" value="The spindle assembly checkpoint protein mad2"/>
    <property type="match status" value="1"/>
</dbReference>
<feature type="region of interest" description="Disordered" evidence="6">
    <location>
        <begin position="589"/>
        <end position="708"/>
    </location>
</feature>
<dbReference type="GO" id="GO:0051598">
    <property type="term" value="P:meiotic recombination checkpoint signaling"/>
    <property type="evidence" value="ECO:0007669"/>
    <property type="project" value="TreeGrafter"/>
</dbReference>
<protein>
    <recommendedName>
        <fullName evidence="7">HORMA domain-containing protein</fullName>
    </recommendedName>
</protein>
<evidence type="ECO:0000313" key="8">
    <source>
        <dbReference type="EMBL" id="EYE91024.1"/>
    </source>
</evidence>
<keyword evidence="4" id="KW-0539">Nucleus</keyword>
<comment type="subcellular location">
    <subcellularLocation>
        <location evidence="2">Chromosome</location>
    </subcellularLocation>
    <subcellularLocation>
        <location evidence="1">Nucleus</location>
    </subcellularLocation>
</comment>
<dbReference type="AlphaFoldDB" id="A0A017S320"/>
<dbReference type="InterPro" id="IPR051294">
    <property type="entry name" value="HORMA_MeioticProgression"/>
</dbReference>
<dbReference type="RefSeq" id="XP_040634714.1">
    <property type="nucleotide sequence ID" value="XM_040783052.1"/>
</dbReference>
<dbReference type="Gene3D" id="3.30.900.10">
    <property type="entry name" value="HORMA domain"/>
    <property type="match status" value="1"/>
</dbReference>
<evidence type="ECO:0000259" key="7">
    <source>
        <dbReference type="PROSITE" id="PS50815"/>
    </source>
</evidence>
<dbReference type="GO" id="GO:0007130">
    <property type="term" value="P:synaptonemal complex assembly"/>
    <property type="evidence" value="ECO:0007669"/>
    <property type="project" value="TreeGrafter"/>
</dbReference>
<dbReference type="InterPro" id="IPR011011">
    <property type="entry name" value="Znf_FYVE_PHD"/>
</dbReference>
<dbReference type="GeneID" id="63698176"/>
<evidence type="ECO:0000256" key="1">
    <source>
        <dbReference type="ARBA" id="ARBA00004123"/>
    </source>
</evidence>
<dbReference type="GO" id="GO:0005634">
    <property type="term" value="C:nucleus"/>
    <property type="evidence" value="ECO:0007669"/>
    <property type="project" value="UniProtKB-SubCell"/>
</dbReference>
<dbReference type="Gene3D" id="3.30.40.10">
    <property type="entry name" value="Zinc/RING finger domain, C3HC4 (zinc finger)"/>
    <property type="match status" value="1"/>
</dbReference>
<keyword evidence="3" id="KW-0158">Chromosome</keyword>
<dbReference type="PANTHER" id="PTHR48225">
    <property type="entry name" value="HORMA DOMAIN-CONTAINING PROTEIN 1"/>
    <property type="match status" value="1"/>
</dbReference>
<proteinExistence type="predicted"/>
<keyword evidence="9" id="KW-1185">Reference proteome</keyword>
<dbReference type="Proteomes" id="UP000019804">
    <property type="component" value="Unassembled WGS sequence"/>
</dbReference>
<keyword evidence="5" id="KW-0469">Meiosis</keyword>
<evidence type="ECO:0000256" key="4">
    <source>
        <dbReference type="ARBA" id="ARBA00023242"/>
    </source>
</evidence>
<name>A0A017S320_ASPRC</name>
<evidence type="ECO:0000313" key="9">
    <source>
        <dbReference type="Proteomes" id="UP000019804"/>
    </source>
</evidence>
<sequence length="725" mass="81669">MARIKYTGPLSTVQLQRAPVQNKTQTEFDEVSRLKLQECLAVRQQQSMEMVRIMLHVSFGTLFYLREFLPLGSFDDRDLKQTQREQKYSYEEFINGRTRTESPEGSQDLGFGKGKRGQPLKIILRNSDPKADMILDLLEHGVFDALGKNYLEAIQLTVLVDKDEPQNVLETYTFSFKYTGARGDVNSRLESLSLDPVGCIADMKSAQTARTGLEMIVRRLITLSAFLPTLPNKRNLGIHLFYTEDCPPEYEPPGFAKSTNDTFKYPFNENWQRETQSCGTMNSRCHAVGLNVTSLKWTGPDSEGSEALPRIPLQIEYNDKVRREADIELANEEISSLTLSRNESSLEATQDIAERQKLQMMIPTQVSSYPDSDLVPTQPIYTVSATDIGGVNTDHNMRLSQKKILQIEKFSRMQIPGLAKGTDNLAIGLVKCQCGWDGEEPGMITCSFCRTRQHLLCYGFESPNDSRILDPHACYQCLLEPDETQLLREMHTLVLLRRALKIILDEGFPSKTSTFTQKLHCNGQTVVQITDLLRKHKFLQPTPGSKSKGFLQKGLPKFIVASAEDTRERMQREILHPFAKIHHHYVSQDMDSLPGTKPITDDQQLSQGPASSMNDGRAYGQGPQSSDVEGNKNPGHKTRRTQVESHGQVELQGILQPATSLGNGSDKFSRGMMTSDRIRSQPQTPSSRHQSDENPLRRSSRKRRKISNYSRLIDVGVVSGGDESD</sequence>
<dbReference type="HOGENOM" id="CLU_019753_0_0_1"/>
<organism evidence="8 9">
    <name type="scientific">Aspergillus ruber (strain CBS 135680)</name>
    <dbReference type="NCBI Taxonomy" id="1388766"/>
    <lineage>
        <taxon>Eukaryota</taxon>
        <taxon>Fungi</taxon>
        <taxon>Dikarya</taxon>
        <taxon>Ascomycota</taxon>
        <taxon>Pezizomycotina</taxon>
        <taxon>Eurotiomycetes</taxon>
        <taxon>Eurotiomycetidae</taxon>
        <taxon>Eurotiales</taxon>
        <taxon>Aspergillaceae</taxon>
        <taxon>Aspergillus</taxon>
        <taxon>Aspergillus subgen. Aspergillus</taxon>
    </lineage>
</organism>
<accession>A0A017S320</accession>
<dbReference type="PROSITE" id="PS50815">
    <property type="entry name" value="HORMA"/>
    <property type="match status" value="1"/>
</dbReference>
<dbReference type="EMBL" id="KK088449">
    <property type="protein sequence ID" value="EYE91024.1"/>
    <property type="molecule type" value="Genomic_DNA"/>
</dbReference>
<dbReference type="InterPro" id="IPR036570">
    <property type="entry name" value="HORMA_dom_sf"/>
</dbReference>
<evidence type="ECO:0000256" key="6">
    <source>
        <dbReference type="SAM" id="MobiDB-lite"/>
    </source>
</evidence>
<evidence type="ECO:0000256" key="3">
    <source>
        <dbReference type="ARBA" id="ARBA00022454"/>
    </source>
</evidence>
<reference evidence="9" key="1">
    <citation type="journal article" date="2014" name="Nat. Commun.">
        <title>Genomic adaptations of the halophilic Dead Sea filamentous fungus Eurotium rubrum.</title>
        <authorList>
            <person name="Kis-Papo T."/>
            <person name="Weig A.R."/>
            <person name="Riley R."/>
            <person name="Persoh D."/>
            <person name="Salamov A."/>
            <person name="Sun H."/>
            <person name="Lipzen A."/>
            <person name="Wasser S.P."/>
            <person name="Rambold G."/>
            <person name="Grigoriev I.V."/>
            <person name="Nevo E."/>
        </authorList>
    </citation>
    <scope>NUCLEOTIDE SEQUENCE [LARGE SCALE GENOMIC DNA]</scope>
    <source>
        <strain evidence="9">CBS 135680</strain>
    </source>
</reference>